<protein>
    <submittedName>
        <fullName evidence="1">DUF1059 domain-containing protein</fullName>
    </submittedName>
</protein>
<sequence>MTRKVADCRRTPSESGCSLTIAGEEDEVVRAAVEHAVSTHGHSDTPELREQIRAVLEDEVEPGSASLRFVQLIEFRTRRADELNKLVEEWESRAGGKRAATRALLTHSHEQPDVYYEFIEFPSYDEAVDAHMPEADELSQRIRDLCEGEPTFHTLDVVRPHEL</sequence>
<evidence type="ECO:0000313" key="1">
    <source>
        <dbReference type="EMBL" id="RRO19225.1"/>
    </source>
</evidence>
<dbReference type="AlphaFoldDB" id="A0A426K1A5"/>
<organism evidence="1 2">
    <name type="scientific">Saccharopolyspora rhizosphaerae</name>
    <dbReference type="NCBI Taxonomy" id="2492662"/>
    <lineage>
        <taxon>Bacteria</taxon>
        <taxon>Bacillati</taxon>
        <taxon>Actinomycetota</taxon>
        <taxon>Actinomycetes</taxon>
        <taxon>Pseudonocardiales</taxon>
        <taxon>Pseudonocardiaceae</taxon>
        <taxon>Saccharopolyspora</taxon>
    </lineage>
</organism>
<name>A0A426K1A5_9PSEU</name>
<dbReference type="OrthoDB" id="9182871at2"/>
<evidence type="ECO:0000313" key="2">
    <source>
        <dbReference type="Proteomes" id="UP000274515"/>
    </source>
</evidence>
<proteinExistence type="predicted"/>
<dbReference type="Proteomes" id="UP000274515">
    <property type="component" value="Unassembled WGS sequence"/>
</dbReference>
<dbReference type="RefSeq" id="WP_125088722.1">
    <property type="nucleotide sequence ID" value="NZ_RSAA01000004.1"/>
</dbReference>
<reference evidence="1 2" key="1">
    <citation type="submission" date="2018-11" db="EMBL/GenBank/DDBJ databases">
        <title>Saccharopolyspora rhizosphaerae sp. nov., an actinomycete isolated from rhizosphere soil in Thailand.</title>
        <authorList>
            <person name="Intra B."/>
            <person name="Euanorasetr J."/>
            <person name="Take A."/>
            <person name="Inahashi Y."/>
            <person name="Mori M."/>
            <person name="Panbangred W."/>
            <person name="Matsumoto A."/>
        </authorList>
    </citation>
    <scope>NUCLEOTIDE SEQUENCE [LARGE SCALE GENOMIC DNA]</scope>
    <source>
        <strain evidence="1 2">H219</strain>
    </source>
</reference>
<keyword evidence="2" id="KW-1185">Reference proteome</keyword>
<accession>A0A426K1A5</accession>
<gene>
    <name evidence="1" type="ORF">EIL87_03665</name>
</gene>
<dbReference type="Pfam" id="PF06348">
    <property type="entry name" value="DUF1059"/>
    <property type="match status" value="1"/>
</dbReference>
<dbReference type="EMBL" id="RSAA01000004">
    <property type="protein sequence ID" value="RRO19225.1"/>
    <property type="molecule type" value="Genomic_DNA"/>
</dbReference>
<dbReference type="InterPro" id="IPR009409">
    <property type="entry name" value="DUF1059"/>
</dbReference>
<comment type="caution">
    <text evidence="1">The sequence shown here is derived from an EMBL/GenBank/DDBJ whole genome shotgun (WGS) entry which is preliminary data.</text>
</comment>